<feature type="transmembrane region" description="Helical" evidence="1">
    <location>
        <begin position="44"/>
        <end position="65"/>
    </location>
</feature>
<sequence>MVSDKQAALFLKPLQMQYPAAFKRNFVFYGMLKTKGLMDEIKEFIPWILAIMIFVSLSISLGHYFEIHFLRFTPFQAHGFAVLCFMLLFMLYVPIVLKQMKHSSSSCYEQQQHAPIKIAALIILQAINIAFIESTFLQIVLFFFAMGFGFVKFYKENLFRNSVTHVGLYYLQELRRFNFWSYKQTVKLKFILQFTRKDTEKYQQKLKQLQHFHALHLKSMHMEQQLCQTHKHQDLENYLDSLM</sequence>
<keyword evidence="1" id="KW-1133">Transmembrane helix</keyword>
<evidence type="ECO:0000256" key="1">
    <source>
        <dbReference type="SAM" id="Phobius"/>
    </source>
</evidence>
<feature type="transmembrane region" description="Helical" evidence="1">
    <location>
        <begin position="77"/>
        <end position="97"/>
    </location>
</feature>
<dbReference type="EMBL" id="VXLD01000001">
    <property type="protein sequence ID" value="KAB1859631.1"/>
    <property type="molecule type" value="Genomic_DNA"/>
</dbReference>
<keyword evidence="1" id="KW-0472">Membrane</keyword>
<proteinExistence type="predicted"/>
<keyword evidence="1" id="KW-0812">Transmembrane</keyword>
<feature type="transmembrane region" description="Helical" evidence="1">
    <location>
        <begin position="118"/>
        <end position="151"/>
    </location>
</feature>
<evidence type="ECO:0000313" key="2">
    <source>
        <dbReference type="EMBL" id="KAB1859631.1"/>
    </source>
</evidence>
<organism evidence="2 3">
    <name type="scientific">Acinetobacter tandoii</name>
    <dbReference type="NCBI Taxonomy" id="202954"/>
    <lineage>
        <taxon>Bacteria</taxon>
        <taxon>Pseudomonadati</taxon>
        <taxon>Pseudomonadota</taxon>
        <taxon>Gammaproteobacteria</taxon>
        <taxon>Moraxellales</taxon>
        <taxon>Moraxellaceae</taxon>
        <taxon>Acinetobacter</taxon>
    </lineage>
</organism>
<dbReference type="Proteomes" id="UP000325788">
    <property type="component" value="Unassembled WGS sequence"/>
</dbReference>
<comment type="caution">
    <text evidence="2">The sequence shown here is derived from an EMBL/GenBank/DDBJ whole genome shotgun (WGS) entry which is preliminary data.</text>
</comment>
<protein>
    <submittedName>
        <fullName evidence="2">Uncharacterized protein</fullName>
    </submittedName>
</protein>
<dbReference type="RefSeq" id="WP_044737377.1">
    <property type="nucleotide sequence ID" value="NZ_VXLD01000001.1"/>
</dbReference>
<name>A0A5N4WQ57_9GAMM</name>
<reference evidence="2 3" key="1">
    <citation type="submission" date="2019-09" db="EMBL/GenBank/DDBJ databases">
        <title>Draft genome sequence of Acinetobacter tandoii W4-4-4 isolated from environmental water sample.</title>
        <authorList>
            <person name="Wee S.K."/>
            <person name="Yan B."/>
            <person name="Mustaffa S.B."/>
            <person name="Yap E.P.H."/>
        </authorList>
    </citation>
    <scope>NUCLEOTIDE SEQUENCE [LARGE SCALE GENOMIC DNA]</scope>
    <source>
        <strain evidence="2 3">W4-4-4</strain>
    </source>
</reference>
<evidence type="ECO:0000313" key="3">
    <source>
        <dbReference type="Proteomes" id="UP000325788"/>
    </source>
</evidence>
<accession>A0A5N4WQ57</accession>
<dbReference type="AlphaFoldDB" id="A0A5N4WQ57"/>
<gene>
    <name evidence="2" type="ORF">F4W09_00420</name>
</gene>